<dbReference type="STRING" id="1754192.A0A1Y1XDW2"/>
<protein>
    <recommendedName>
        <fullName evidence="5">Lebercilin domain-containing protein</fullName>
    </recommendedName>
</protein>
<comment type="caution">
    <text evidence="3">The sequence shown here is derived from an EMBL/GenBank/DDBJ whole genome shotgun (WGS) entry which is preliminary data.</text>
</comment>
<evidence type="ECO:0000256" key="1">
    <source>
        <dbReference type="SAM" id="Coils"/>
    </source>
</evidence>
<dbReference type="EMBL" id="MCFG01000062">
    <property type="protein sequence ID" value="ORX83948.1"/>
    <property type="molecule type" value="Genomic_DNA"/>
</dbReference>
<feature type="compositionally biased region" description="Basic residues" evidence="2">
    <location>
        <begin position="37"/>
        <end position="53"/>
    </location>
</feature>
<accession>A0A1Y1XDW2</accession>
<feature type="coiled-coil region" evidence="1">
    <location>
        <begin position="129"/>
        <end position="298"/>
    </location>
</feature>
<sequence>MNSKDKYSSNISLSGNKSKKNNKTNNDLITDNDSYQKNKHQQHHHHHSKHHHSNNSISDNKGKIESNDMNVSAINLKKHKQSSITGSTLSFKPNGKNGMGSKQSLTDKIKYRRTKLTQIDVNAGNYAEIIRLTSLLDEAYAKIRELTSENKKLATNQKVQERALKNTNELVGDYPKTIEKLMEDIRVLKAQNKKYIEKLVSVERAQVKKTAIQNTSDNNFELKEKNHRLHEEIEKQKQKLSEYEKRDENYQKVYDQLIKRTKLCKEKISENKLLVQKNQRLEKDIVKLREAYNILKKTVKIQNNSSSSTDKRKLSLSKPDINRNEMESNNTKGNDSITMKKTKSTIKEGDQKFFMPSQEETLKPSTLFKPNLYFSANCSPEPEEKEEIKETFSDNEITNDLHVENNTNGTKITNETNNGASIFEDNYDIDFYNDYAEENMKLNDSVLNIDEYIENNNNNNNIEEEINEDLDNKSNSIINEHDDSLSINNYSLNED</sequence>
<dbReference type="Proteomes" id="UP000193944">
    <property type="component" value="Unassembled WGS sequence"/>
</dbReference>
<proteinExistence type="predicted"/>
<feature type="region of interest" description="Disordered" evidence="2">
    <location>
        <begin position="303"/>
        <end position="337"/>
    </location>
</feature>
<keyword evidence="1" id="KW-0175">Coiled coil</keyword>
<dbReference type="OrthoDB" id="2123794at2759"/>
<reference evidence="3 4" key="1">
    <citation type="submission" date="2016-08" db="EMBL/GenBank/DDBJ databases">
        <title>A Parts List for Fungal Cellulosomes Revealed by Comparative Genomics.</title>
        <authorList>
            <consortium name="DOE Joint Genome Institute"/>
            <person name="Haitjema C.H."/>
            <person name="Gilmore S.P."/>
            <person name="Henske J.K."/>
            <person name="Solomon K.V."/>
            <person name="De Groot R."/>
            <person name="Kuo A."/>
            <person name="Mondo S.J."/>
            <person name="Salamov A.A."/>
            <person name="Labutti K."/>
            <person name="Zhao Z."/>
            <person name="Chiniquy J."/>
            <person name="Barry K."/>
            <person name="Brewer H.M."/>
            <person name="Purvine S.O."/>
            <person name="Wright A.T."/>
            <person name="Boxma B."/>
            <person name="Van Alen T."/>
            <person name="Hackstein J.H."/>
            <person name="Baker S.E."/>
            <person name="Grigoriev I.V."/>
            <person name="O'Malley M.A."/>
        </authorList>
    </citation>
    <scope>NUCLEOTIDE SEQUENCE [LARGE SCALE GENOMIC DNA]</scope>
    <source>
        <strain evidence="3 4">S4</strain>
    </source>
</reference>
<evidence type="ECO:0000256" key="2">
    <source>
        <dbReference type="SAM" id="MobiDB-lite"/>
    </source>
</evidence>
<keyword evidence="4" id="KW-1185">Reference proteome</keyword>
<organism evidence="3 4">
    <name type="scientific">Anaeromyces robustus</name>
    <dbReference type="NCBI Taxonomy" id="1754192"/>
    <lineage>
        <taxon>Eukaryota</taxon>
        <taxon>Fungi</taxon>
        <taxon>Fungi incertae sedis</taxon>
        <taxon>Chytridiomycota</taxon>
        <taxon>Chytridiomycota incertae sedis</taxon>
        <taxon>Neocallimastigomycetes</taxon>
        <taxon>Neocallimastigales</taxon>
        <taxon>Neocallimastigaceae</taxon>
        <taxon>Anaeromyces</taxon>
    </lineage>
</organism>
<feature type="region of interest" description="Disordered" evidence="2">
    <location>
        <begin position="1"/>
        <end position="64"/>
    </location>
</feature>
<reference evidence="3 4" key="2">
    <citation type="submission" date="2016-08" db="EMBL/GenBank/DDBJ databases">
        <title>Pervasive Adenine N6-methylation of Active Genes in Fungi.</title>
        <authorList>
            <consortium name="DOE Joint Genome Institute"/>
            <person name="Mondo S.J."/>
            <person name="Dannebaum R.O."/>
            <person name="Kuo R.C."/>
            <person name="Labutti K."/>
            <person name="Haridas S."/>
            <person name="Kuo A."/>
            <person name="Salamov A."/>
            <person name="Ahrendt S.R."/>
            <person name="Lipzen A."/>
            <person name="Sullivan W."/>
            <person name="Andreopoulos W.B."/>
            <person name="Clum A."/>
            <person name="Lindquist E."/>
            <person name="Daum C."/>
            <person name="Ramamoorthy G.K."/>
            <person name="Gryganskyi A."/>
            <person name="Culley D."/>
            <person name="Magnuson J.K."/>
            <person name="James T.Y."/>
            <person name="O'Malley M.A."/>
            <person name="Stajich J.E."/>
            <person name="Spatafora J.W."/>
            <person name="Visel A."/>
            <person name="Grigoriev I.V."/>
        </authorList>
    </citation>
    <scope>NUCLEOTIDE SEQUENCE [LARGE SCALE GENOMIC DNA]</scope>
    <source>
        <strain evidence="3 4">S4</strain>
    </source>
</reference>
<evidence type="ECO:0008006" key="5">
    <source>
        <dbReference type="Google" id="ProtNLM"/>
    </source>
</evidence>
<gene>
    <name evidence="3" type="ORF">BCR32DRAFT_242998</name>
</gene>
<evidence type="ECO:0000313" key="3">
    <source>
        <dbReference type="EMBL" id="ORX83948.1"/>
    </source>
</evidence>
<dbReference type="AlphaFoldDB" id="A0A1Y1XDW2"/>
<feature type="region of interest" description="Disordered" evidence="2">
    <location>
        <begin position="84"/>
        <end position="103"/>
    </location>
</feature>
<name>A0A1Y1XDW2_9FUNG</name>
<evidence type="ECO:0000313" key="4">
    <source>
        <dbReference type="Proteomes" id="UP000193944"/>
    </source>
</evidence>